<keyword evidence="3" id="KW-1185">Reference proteome</keyword>
<name>A0ABQ7JC41_9APIC</name>
<accession>A0ABQ7JC41</accession>
<organism evidence="2 3">
    <name type="scientific">Cardiosporidium cionae</name>
    <dbReference type="NCBI Taxonomy" id="476202"/>
    <lineage>
        <taxon>Eukaryota</taxon>
        <taxon>Sar</taxon>
        <taxon>Alveolata</taxon>
        <taxon>Apicomplexa</taxon>
        <taxon>Aconoidasida</taxon>
        <taxon>Nephromycida</taxon>
        <taxon>Cardiosporidium</taxon>
    </lineage>
</organism>
<feature type="non-terminal residue" evidence="2">
    <location>
        <position position="258"/>
    </location>
</feature>
<dbReference type="Gene3D" id="3.10.20.90">
    <property type="entry name" value="Phosphatidylinositol 3-kinase Catalytic Subunit, Chain A, domain 1"/>
    <property type="match status" value="1"/>
</dbReference>
<proteinExistence type="predicted"/>
<reference evidence="2 3" key="1">
    <citation type="journal article" date="2020" name="bioRxiv">
        <title>Metabolic contributions of an alphaproteobacterial endosymbiont in the apicomplexan Cardiosporidium cionae.</title>
        <authorList>
            <person name="Hunter E.S."/>
            <person name="Paight C.J."/>
            <person name="Lane C.E."/>
        </authorList>
    </citation>
    <scope>NUCLEOTIDE SEQUENCE [LARGE SCALE GENOMIC DNA]</scope>
    <source>
        <strain evidence="2">ESH_2018</strain>
    </source>
</reference>
<comment type="caution">
    <text evidence="2">The sequence shown here is derived from an EMBL/GenBank/DDBJ whole genome shotgun (WGS) entry which is preliminary data.</text>
</comment>
<feature type="domain" description="Ubiquitin-like" evidence="1">
    <location>
        <begin position="130"/>
        <end position="184"/>
    </location>
</feature>
<dbReference type="CDD" id="cd17039">
    <property type="entry name" value="Ubl_ubiquitin_like"/>
    <property type="match status" value="1"/>
</dbReference>
<evidence type="ECO:0000313" key="3">
    <source>
        <dbReference type="Proteomes" id="UP000823046"/>
    </source>
</evidence>
<dbReference type="SUPFAM" id="SSF54236">
    <property type="entry name" value="Ubiquitin-like"/>
    <property type="match status" value="1"/>
</dbReference>
<dbReference type="EMBL" id="JADAQX010000160">
    <property type="protein sequence ID" value="KAF8821586.1"/>
    <property type="molecule type" value="Genomic_DNA"/>
</dbReference>
<dbReference type="Pfam" id="PF11976">
    <property type="entry name" value="Rad60-SLD"/>
    <property type="match status" value="1"/>
</dbReference>
<dbReference type="Proteomes" id="UP000823046">
    <property type="component" value="Unassembled WGS sequence"/>
</dbReference>
<evidence type="ECO:0000259" key="1">
    <source>
        <dbReference type="PROSITE" id="PS50053"/>
    </source>
</evidence>
<sequence length="258" mass="28818">MNAPEVVQRDDTANPVEEIVHQVASDLELNYREHLDVQLQLHKAYIRSVPALKDAIQTGRLACIVHPFIAERISERIFDNTGGFVDFDEEEQPSIDVANPAKFLNPAIFIHRIAPVPGTFKGRIICTWALDICETARVTDILDKLSAFLNLNIDTMRLIFNGVQLKMTNTLADYDIRGGDTMYLYTLSSCTIRNFDGDTICGDHHHDYICNNAHCANDCGHCIEGHVSYIPSVHQNHVGGCYAIEDTGCHHDGAGRKK</sequence>
<dbReference type="InterPro" id="IPR022617">
    <property type="entry name" value="Rad60/SUMO-like_dom"/>
</dbReference>
<dbReference type="InterPro" id="IPR000626">
    <property type="entry name" value="Ubiquitin-like_dom"/>
</dbReference>
<gene>
    <name evidence="2" type="ORF">IE077_001846</name>
</gene>
<dbReference type="PROSITE" id="PS50053">
    <property type="entry name" value="UBIQUITIN_2"/>
    <property type="match status" value="1"/>
</dbReference>
<dbReference type="InterPro" id="IPR029071">
    <property type="entry name" value="Ubiquitin-like_domsf"/>
</dbReference>
<protein>
    <recommendedName>
        <fullName evidence="1">Ubiquitin-like domain-containing protein</fullName>
    </recommendedName>
</protein>
<evidence type="ECO:0000313" key="2">
    <source>
        <dbReference type="EMBL" id="KAF8821586.1"/>
    </source>
</evidence>